<dbReference type="GO" id="GO:0016020">
    <property type="term" value="C:membrane"/>
    <property type="evidence" value="ECO:0007669"/>
    <property type="project" value="UniProtKB-SubCell"/>
</dbReference>
<dbReference type="InterPro" id="IPR039859">
    <property type="entry name" value="PFA4/ZDH16/20/ERF2-like"/>
</dbReference>
<comment type="domain">
    <text evidence="7">The DHHC domain is required for palmitoyltransferase activity.</text>
</comment>
<evidence type="ECO:0000256" key="7">
    <source>
        <dbReference type="RuleBase" id="RU079119"/>
    </source>
</evidence>
<organism evidence="9 10">
    <name type="scientific">Xenopus laevis</name>
    <name type="common">African clawed frog</name>
    <dbReference type="NCBI Taxonomy" id="8355"/>
    <lineage>
        <taxon>Eukaryota</taxon>
        <taxon>Metazoa</taxon>
        <taxon>Chordata</taxon>
        <taxon>Craniata</taxon>
        <taxon>Vertebrata</taxon>
        <taxon>Euteleostomi</taxon>
        <taxon>Amphibia</taxon>
        <taxon>Batrachia</taxon>
        <taxon>Anura</taxon>
        <taxon>Pipoidea</taxon>
        <taxon>Pipidae</taxon>
        <taxon>Xenopodinae</taxon>
        <taxon>Xenopus</taxon>
        <taxon>Xenopus</taxon>
    </lineage>
</organism>
<dbReference type="GO" id="GO:0019706">
    <property type="term" value="F:protein-cysteine S-palmitoyltransferase activity"/>
    <property type="evidence" value="ECO:0007669"/>
    <property type="project" value="UniProtKB-EC"/>
</dbReference>
<feature type="domain" description="Palmitoyltransferase DHHC" evidence="8">
    <location>
        <begin position="88"/>
        <end position="209"/>
    </location>
</feature>
<feature type="transmembrane region" description="Helical" evidence="7">
    <location>
        <begin position="47"/>
        <end position="66"/>
    </location>
</feature>
<dbReference type="OMA" id="AEREWFT"/>
<evidence type="ECO:0000256" key="2">
    <source>
        <dbReference type="ARBA" id="ARBA00022679"/>
    </source>
</evidence>
<comment type="similarity">
    <text evidence="7">Belongs to the DHHC palmitoyltransferase family.</text>
</comment>
<dbReference type="PROSITE" id="PS50216">
    <property type="entry name" value="DHHC"/>
    <property type="match status" value="1"/>
</dbReference>
<feature type="transmembrane region" description="Helical" evidence="7">
    <location>
        <begin position="177"/>
        <end position="202"/>
    </location>
</feature>
<gene>
    <name evidence="9" type="ORF">XELAEV_18039475mg</name>
</gene>
<evidence type="ECO:0000313" key="10">
    <source>
        <dbReference type="Proteomes" id="UP000694892"/>
    </source>
</evidence>
<evidence type="ECO:0000256" key="3">
    <source>
        <dbReference type="ARBA" id="ARBA00022692"/>
    </source>
</evidence>
<reference evidence="10" key="1">
    <citation type="journal article" date="2016" name="Nature">
        <title>Genome evolution in the allotetraploid frog Xenopus laevis.</title>
        <authorList>
            <person name="Session A.M."/>
            <person name="Uno Y."/>
            <person name="Kwon T."/>
            <person name="Chapman J.A."/>
            <person name="Toyoda A."/>
            <person name="Takahashi S."/>
            <person name="Fukui A."/>
            <person name="Hikosaka A."/>
            <person name="Suzuki A."/>
            <person name="Kondo M."/>
            <person name="van Heeringen S.J."/>
            <person name="Quigley I."/>
            <person name="Heinz S."/>
            <person name="Ogino H."/>
            <person name="Ochi H."/>
            <person name="Hellsten U."/>
            <person name="Lyons J.B."/>
            <person name="Simakov O."/>
            <person name="Putnam N."/>
            <person name="Stites J."/>
            <person name="Kuroki Y."/>
            <person name="Tanaka T."/>
            <person name="Michiue T."/>
            <person name="Watanabe M."/>
            <person name="Bogdanovic O."/>
            <person name="Lister R."/>
            <person name="Georgiou G."/>
            <person name="Paranjpe S.S."/>
            <person name="van Kruijsbergen I."/>
            <person name="Shu S."/>
            <person name="Carlson J."/>
            <person name="Kinoshita T."/>
            <person name="Ohta Y."/>
            <person name="Mawaribuchi S."/>
            <person name="Jenkins J."/>
            <person name="Grimwood J."/>
            <person name="Schmutz J."/>
            <person name="Mitros T."/>
            <person name="Mozaffari S.V."/>
            <person name="Suzuki Y."/>
            <person name="Haramoto Y."/>
            <person name="Yamamoto T.S."/>
            <person name="Takagi C."/>
            <person name="Heald R."/>
            <person name="Miller K."/>
            <person name="Haudenschild C."/>
            <person name="Kitzman J."/>
            <person name="Nakayama T."/>
            <person name="Izutsu Y."/>
            <person name="Robert J."/>
            <person name="Fortriede J."/>
            <person name="Burns K."/>
            <person name="Lotay V."/>
            <person name="Karimi K."/>
            <person name="Yasuoka Y."/>
            <person name="Dichmann D.S."/>
            <person name="Flajnik M.F."/>
            <person name="Houston D.W."/>
            <person name="Shendure J."/>
            <person name="DuPasquier L."/>
            <person name="Vize P.D."/>
            <person name="Zorn A.M."/>
            <person name="Ito M."/>
            <person name="Marcotte E.M."/>
            <person name="Wallingford J.B."/>
            <person name="Ito Y."/>
            <person name="Asashima M."/>
            <person name="Ueno N."/>
            <person name="Matsuda Y."/>
            <person name="Veenstra G.J."/>
            <person name="Fujiyama A."/>
            <person name="Harland R.M."/>
            <person name="Taira M."/>
            <person name="Rokhsar D.S."/>
        </authorList>
    </citation>
    <scope>NUCLEOTIDE SEQUENCE [LARGE SCALE GENOMIC DNA]</scope>
    <source>
        <strain evidence="10">J</strain>
    </source>
</reference>
<comment type="subcellular location">
    <subcellularLocation>
        <location evidence="1">Membrane</location>
        <topology evidence="1">Multi-pass membrane protein</topology>
    </subcellularLocation>
</comment>
<keyword evidence="5 7" id="KW-0472">Membrane</keyword>
<keyword evidence="3 7" id="KW-0812">Transmembrane</keyword>
<comment type="catalytic activity">
    <reaction evidence="7">
        <text>L-cysteinyl-[protein] + hexadecanoyl-CoA = S-hexadecanoyl-L-cysteinyl-[protein] + CoA</text>
        <dbReference type="Rhea" id="RHEA:36683"/>
        <dbReference type="Rhea" id="RHEA-COMP:10131"/>
        <dbReference type="Rhea" id="RHEA-COMP:11032"/>
        <dbReference type="ChEBI" id="CHEBI:29950"/>
        <dbReference type="ChEBI" id="CHEBI:57287"/>
        <dbReference type="ChEBI" id="CHEBI:57379"/>
        <dbReference type="ChEBI" id="CHEBI:74151"/>
        <dbReference type="EC" id="2.3.1.225"/>
    </reaction>
</comment>
<dbReference type="Proteomes" id="UP000694892">
    <property type="component" value="Chromosome 8L"/>
</dbReference>
<keyword evidence="6 7" id="KW-0012">Acyltransferase</keyword>
<feature type="transmembrane region" description="Helical" evidence="7">
    <location>
        <begin position="118"/>
        <end position="141"/>
    </location>
</feature>
<evidence type="ECO:0000256" key="5">
    <source>
        <dbReference type="ARBA" id="ARBA00023136"/>
    </source>
</evidence>
<dbReference type="InterPro" id="IPR001594">
    <property type="entry name" value="Palmitoyltrfase_DHHC"/>
</dbReference>
<feature type="transmembrane region" description="Helical" evidence="7">
    <location>
        <begin position="12"/>
        <end position="35"/>
    </location>
</feature>
<evidence type="ECO:0000256" key="1">
    <source>
        <dbReference type="ARBA" id="ARBA00004141"/>
    </source>
</evidence>
<evidence type="ECO:0000256" key="4">
    <source>
        <dbReference type="ARBA" id="ARBA00022989"/>
    </source>
</evidence>
<dbReference type="EMBL" id="CM004480">
    <property type="protein sequence ID" value="OCT68179.1"/>
    <property type="molecule type" value="Genomic_DNA"/>
</dbReference>
<evidence type="ECO:0000313" key="9">
    <source>
        <dbReference type="EMBL" id="OCT68179.1"/>
    </source>
</evidence>
<dbReference type="AlphaFoldDB" id="A0A974H7X9"/>
<keyword evidence="2 7" id="KW-0808">Transferase</keyword>
<dbReference type="EC" id="2.3.1.225" evidence="7"/>
<dbReference type="Pfam" id="PF01529">
    <property type="entry name" value="DHHC"/>
    <property type="match status" value="1"/>
</dbReference>
<protein>
    <recommendedName>
        <fullName evidence="7">Palmitoyltransferase</fullName>
        <ecNumber evidence="7">2.3.1.225</ecNumber>
    </recommendedName>
</protein>
<dbReference type="PANTHER" id="PTHR12246">
    <property type="entry name" value="PALMITOYLTRANSFERASE ZDHHC16"/>
    <property type="match status" value="1"/>
</dbReference>
<evidence type="ECO:0000256" key="6">
    <source>
        <dbReference type="ARBA" id="ARBA00023315"/>
    </source>
</evidence>
<sequence length="290" mass="32578">MVLLKLLNLLAPLYFLCLLSVTLSIQFFLLLPGISGETSSALSFSSFIHNSLFVVLLVNVLGNYILTIWKSPHGSEIYAEAELSGKPFCYLCARVMGEQEHHCFFTGTCIGRSNLRSFVLFCLHASCSCFHAMVVGVGFISRSISLSLYDPMTFLRLLPLSITRFFSGTLLNSEMLVVLMIYLWFGVGIACAAFCCHHLILICRGSNGQQFHTTEISITTGKENLQRLQLLRVAEREWFTVTSSIRRASSQLQGQCRDSTVEFSGPYTLKERQSIIIMQYSVSNHFIEFT</sequence>
<accession>A0A974H7X9</accession>
<proteinExistence type="inferred from homology"/>
<keyword evidence="4 7" id="KW-1133">Transmembrane helix</keyword>
<evidence type="ECO:0000259" key="8">
    <source>
        <dbReference type="Pfam" id="PF01529"/>
    </source>
</evidence>
<name>A0A974H7X9_XENLA</name>